<sequence>MRGVAETRKAPSFEEALPFNRKGQEFPVLLLTPNSLRMPCCYPISNRLYVTASTIFPTVCESVQIVVIIGFYYNK</sequence>
<name>A0A381TPS0_9ZZZZ</name>
<evidence type="ECO:0000256" key="1">
    <source>
        <dbReference type="SAM" id="Phobius"/>
    </source>
</evidence>
<protein>
    <submittedName>
        <fullName evidence="2">Uncharacterized protein</fullName>
    </submittedName>
</protein>
<reference evidence="2" key="1">
    <citation type="submission" date="2018-05" db="EMBL/GenBank/DDBJ databases">
        <authorList>
            <person name="Lanie J.A."/>
            <person name="Ng W.-L."/>
            <person name="Kazmierczak K.M."/>
            <person name="Andrzejewski T.M."/>
            <person name="Davidsen T.M."/>
            <person name="Wayne K.J."/>
            <person name="Tettelin H."/>
            <person name="Glass J.I."/>
            <person name="Rusch D."/>
            <person name="Podicherti R."/>
            <person name="Tsui H.-C.T."/>
            <person name="Winkler M.E."/>
        </authorList>
    </citation>
    <scope>NUCLEOTIDE SEQUENCE</scope>
</reference>
<evidence type="ECO:0000313" key="2">
    <source>
        <dbReference type="EMBL" id="SVA17794.1"/>
    </source>
</evidence>
<keyword evidence="1" id="KW-0812">Transmembrane</keyword>
<dbReference type="AlphaFoldDB" id="A0A381TPS0"/>
<keyword evidence="1" id="KW-1133">Transmembrane helix</keyword>
<organism evidence="2">
    <name type="scientific">marine metagenome</name>
    <dbReference type="NCBI Taxonomy" id="408172"/>
    <lineage>
        <taxon>unclassified sequences</taxon>
        <taxon>metagenomes</taxon>
        <taxon>ecological metagenomes</taxon>
    </lineage>
</organism>
<gene>
    <name evidence="2" type="ORF">METZ01_LOCUS70648</name>
</gene>
<keyword evidence="1" id="KW-0472">Membrane</keyword>
<feature type="transmembrane region" description="Helical" evidence="1">
    <location>
        <begin position="48"/>
        <end position="73"/>
    </location>
</feature>
<accession>A0A381TPS0</accession>
<dbReference type="EMBL" id="UINC01004916">
    <property type="protein sequence ID" value="SVA17794.1"/>
    <property type="molecule type" value="Genomic_DNA"/>
</dbReference>
<proteinExistence type="predicted"/>